<dbReference type="GO" id="GO:0000701">
    <property type="term" value="F:purine-specific mismatch base pair DNA N-glycosylase activity"/>
    <property type="evidence" value="ECO:0007669"/>
    <property type="project" value="TreeGrafter"/>
</dbReference>
<comment type="similarity">
    <text evidence="2">Belongs to the Nth/MutY family.</text>
</comment>
<evidence type="ECO:0000313" key="12">
    <source>
        <dbReference type="EMBL" id="SUZ55575.1"/>
    </source>
</evidence>
<dbReference type="GO" id="GO:0034039">
    <property type="term" value="F:8-oxo-7,8-dihydroguanine DNA N-glycosylase activity"/>
    <property type="evidence" value="ECO:0007669"/>
    <property type="project" value="TreeGrafter"/>
</dbReference>
<dbReference type="SUPFAM" id="SSF48150">
    <property type="entry name" value="DNA-glycosylase"/>
    <property type="match status" value="1"/>
</dbReference>
<dbReference type="PANTHER" id="PTHR42944">
    <property type="entry name" value="ADENINE DNA GLYCOSYLASE"/>
    <property type="match status" value="1"/>
</dbReference>
<evidence type="ECO:0000259" key="11">
    <source>
        <dbReference type="SMART" id="SM00478"/>
    </source>
</evidence>
<evidence type="ECO:0000256" key="2">
    <source>
        <dbReference type="ARBA" id="ARBA00008343"/>
    </source>
</evidence>
<dbReference type="Gene3D" id="1.10.1670.10">
    <property type="entry name" value="Helix-hairpin-Helix base-excision DNA repair enzymes (C-terminal)"/>
    <property type="match status" value="1"/>
</dbReference>
<feature type="non-terminal residue" evidence="12">
    <location>
        <position position="1"/>
    </location>
</feature>
<evidence type="ECO:0000256" key="6">
    <source>
        <dbReference type="ARBA" id="ARBA00023004"/>
    </source>
</evidence>
<accession>A0A381NLW9</accession>
<keyword evidence="8" id="KW-0234">DNA repair</keyword>
<keyword evidence="9" id="KW-0326">Glycosidase</keyword>
<protein>
    <recommendedName>
        <fullName evidence="11">HhH-GPD domain-containing protein</fullName>
    </recommendedName>
</protein>
<organism evidence="12">
    <name type="scientific">marine metagenome</name>
    <dbReference type="NCBI Taxonomy" id="408172"/>
    <lineage>
        <taxon>unclassified sequences</taxon>
        <taxon>metagenomes</taxon>
        <taxon>ecological metagenomes</taxon>
    </lineage>
</organism>
<keyword evidence="5" id="KW-0378">Hydrolase</keyword>
<keyword evidence="6" id="KW-0408">Iron</keyword>
<feature type="region of interest" description="Disordered" evidence="10">
    <location>
        <begin position="1"/>
        <end position="20"/>
    </location>
</feature>
<dbReference type="InterPro" id="IPR011257">
    <property type="entry name" value="DNA_glycosylase"/>
</dbReference>
<evidence type="ECO:0000256" key="8">
    <source>
        <dbReference type="ARBA" id="ARBA00023204"/>
    </source>
</evidence>
<evidence type="ECO:0000256" key="1">
    <source>
        <dbReference type="ARBA" id="ARBA00001966"/>
    </source>
</evidence>
<evidence type="ECO:0000256" key="9">
    <source>
        <dbReference type="ARBA" id="ARBA00023295"/>
    </source>
</evidence>
<sequence>VTPSSPSSASDDPETLPPPTLRRRFRRRLLSWYGRNGRDLPWRHTRDPYRILVSEMMLQQTQVDRVIPKYEEWVRKFPTFRALAKARPADVNRTWRPLGYNARPRRLHAIAREVVDRYDGALPSDEVTLRSFAGIGAYTAAAVQSFAFGLRAPIVDTNVARVLFRVFIGQSDRSSTTLQKHLWKVSAAVLPRRHVFDFNQALMDLGALVCVARKPQCSVCPMSAICQTYPPGPELKTRNQ</sequence>
<dbReference type="InterPro" id="IPR044298">
    <property type="entry name" value="MIG/MutY"/>
</dbReference>
<dbReference type="PANTHER" id="PTHR42944:SF1">
    <property type="entry name" value="ADENINE DNA GLYCOSYLASE"/>
    <property type="match status" value="1"/>
</dbReference>
<evidence type="ECO:0000256" key="4">
    <source>
        <dbReference type="ARBA" id="ARBA00022763"/>
    </source>
</evidence>
<evidence type="ECO:0000256" key="3">
    <source>
        <dbReference type="ARBA" id="ARBA00022723"/>
    </source>
</evidence>
<dbReference type="GO" id="GO:0035485">
    <property type="term" value="F:adenine/guanine mispair binding"/>
    <property type="evidence" value="ECO:0007669"/>
    <property type="project" value="TreeGrafter"/>
</dbReference>
<dbReference type="Pfam" id="PF00730">
    <property type="entry name" value="HhH-GPD"/>
    <property type="match status" value="1"/>
</dbReference>
<dbReference type="SMART" id="SM00478">
    <property type="entry name" value="ENDO3c"/>
    <property type="match status" value="1"/>
</dbReference>
<gene>
    <name evidence="12" type="ORF">METZ01_LOCUS8429</name>
</gene>
<feature type="domain" description="HhH-GPD" evidence="11">
    <location>
        <begin position="57"/>
        <end position="208"/>
    </location>
</feature>
<proteinExistence type="inferred from homology"/>
<dbReference type="InterPro" id="IPR003265">
    <property type="entry name" value="HhH-GPD_domain"/>
</dbReference>
<name>A0A381NLW9_9ZZZZ</name>
<keyword evidence="7" id="KW-0411">Iron-sulfur</keyword>
<dbReference type="EMBL" id="UINC01000448">
    <property type="protein sequence ID" value="SUZ55575.1"/>
    <property type="molecule type" value="Genomic_DNA"/>
</dbReference>
<dbReference type="GO" id="GO:0006298">
    <property type="term" value="P:mismatch repair"/>
    <property type="evidence" value="ECO:0007669"/>
    <property type="project" value="TreeGrafter"/>
</dbReference>
<evidence type="ECO:0000256" key="10">
    <source>
        <dbReference type="SAM" id="MobiDB-lite"/>
    </source>
</evidence>
<dbReference type="GO" id="GO:0006284">
    <property type="term" value="P:base-excision repair"/>
    <property type="evidence" value="ECO:0007669"/>
    <property type="project" value="InterPro"/>
</dbReference>
<dbReference type="InterPro" id="IPR003651">
    <property type="entry name" value="Endonuclease3_FeS-loop_motif"/>
</dbReference>
<dbReference type="CDD" id="cd00056">
    <property type="entry name" value="ENDO3c"/>
    <property type="match status" value="1"/>
</dbReference>
<dbReference type="Pfam" id="PF10576">
    <property type="entry name" value="EndIII_4Fe-2S"/>
    <property type="match status" value="1"/>
</dbReference>
<feature type="compositionally biased region" description="Low complexity" evidence="10">
    <location>
        <begin position="1"/>
        <end position="10"/>
    </location>
</feature>
<dbReference type="AlphaFoldDB" id="A0A381NLW9"/>
<dbReference type="GO" id="GO:0032357">
    <property type="term" value="F:oxidized purine DNA binding"/>
    <property type="evidence" value="ECO:0007669"/>
    <property type="project" value="TreeGrafter"/>
</dbReference>
<dbReference type="GO" id="GO:0051539">
    <property type="term" value="F:4 iron, 4 sulfur cluster binding"/>
    <property type="evidence" value="ECO:0007669"/>
    <property type="project" value="InterPro"/>
</dbReference>
<reference evidence="12" key="1">
    <citation type="submission" date="2018-05" db="EMBL/GenBank/DDBJ databases">
        <authorList>
            <person name="Lanie J.A."/>
            <person name="Ng W.-L."/>
            <person name="Kazmierczak K.M."/>
            <person name="Andrzejewski T.M."/>
            <person name="Davidsen T.M."/>
            <person name="Wayne K.J."/>
            <person name="Tettelin H."/>
            <person name="Glass J.I."/>
            <person name="Rusch D."/>
            <person name="Podicherti R."/>
            <person name="Tsui H.-C.T."/>
            <person name="Winkler M.E."/>
        </authorList>
    </citation>
    <scope>NUCLEOTIDE SEQUENCE</scope>
</reference>
<keyword evidence="4" id="KW-0227">DNA damage</keyword>
<dbReference type="GO" id="GO:0046872">
    <property type="term" value="F:metal ion binding"/>
    <property type="evidence" value="ECO:0007669"/>
    <property type="project" value="UniProtKB-KW"/>
</dbReference>
<comment type="cofactor">
    <cofactor evidence="1">
        <name>[4Fe-4S] cluster</name>
        <dbReference type="ChEBI" id="CHEBI:49883"/>
    </cofactor>
</comment>
<dbReference type="Gene3D" id="1.10.340.30">
    <property type="entry name" value="Hypothetical protein, domain 2"/>
    <property type="match status" value="1"/>
</dbReference>
<evidence type="ECO:0000256" key="5">
    <source>
        <dbReference type="ARBA" id="ARBA00022801"/>
    </source>
</evidence>
<evidence type="ECO:0000256" key="7">
    <source>
        <dbReference type="ARBA" id="ARBA00023014"/>
    </source>
</evidence>
<dbReference type="InterPro" id="IPR023170">
    <property type="entry name" value="HhH_base_excis_C"/>
</dbReference>
<dbReference type="SMART" id="SM00525">
    <property type="entry name" value="FES"/>
    <property type="match status" value="1"/>
</dbReference>
<keyword evidence="3" id="KW-0479">Metal-binding</keyword>